<dbReference type="PANTHER" id="PTHR12592">
    <property type="entry name" value="ATP-DEPENDENT (S)-NAD(P)H-HYDRATE DEHYDRATASE FAMILY MEMBER"/>
    <property type="match status" value="1"/>
</dbReference>
<comment type="catalytic activity">
    <reaction evidence="6">
        <text>(6S)-NADPHX + ADP = AMP + phosphate + NADPH + H(+)</text>
        <dbReference type="Rhea" id="RHEA:32235"/>
        <dbReference type="ChEBI" id="CHEBI:15378"/>
        <dbReference type="ChEBI" id="CHEBI:43474"/>
        <dbReference type="ChEBI" id="CHEBI:57783"/>
        <dbReference type="ChEBI" id="CHEBI:64076"/>
        <dbReference type="ChEBI" id="CHEBI:456215"/>
        <dbReference type="ChEBI" id="CHEBI:456216"/>
        <dbReference type="EC" id="4.2.1.136"/>
    </reaction>
</comment>
<evidence type="ECO:0000256" key="6">
    <source>
        <dbReference type="HAMAP-Rule" id="MF_01965"/>
    </source>
</evidence>
<keyword evidence="10" id="KW-1185">Reference proteome</keyword>
<evidence type="ECO:0000256" key="1">
    <source>
        <dbReference type="ARBA" id="ARBA00022741"/>
    </source>
</evidence>
<feature type="binding site" evidence="6">
    <location>
        <position position="247"/>
    </location>
    <ligand>
        <name>AMP</name>
        <dbReference type="ChEBI" id="CHEBI:456215"/>
    </ligand>
</feature>
<evidence type="ECO:0000256" key="5">
    <source>
        <dbReference type="ARBA" id="ARBA00023239"/>
    </source>
</evidence>
<accession>A0ABY4FU44</accession>
<dbReference type="SUPFAM" id="SSF53613">
    <property type="entry name" value="Ribokinase-like"/>
    <property type="match status" value="1"/>
</dbReference>
<dbReference type="CDD" id="cd01171">
    <property type="entry name" value="YXKO-related"/>
    <property type="match status" value="1"/>
</dbReference>
<comment type="catalytic activity">
    <reaction evidence="6">
        <text>(6S)-NADHX + ADP = AMP + phosphate + NADH + H(+)</text>
        <dbReference type="Rhea" id="RHEA:32223"/>
        <dbReference type="ChEBI" id="CHEBI:15378"/>
        <dbReference type="ChEBI" id="CHEBI:43474"/>
        <dbReference type="ChEBI" id="CHEBI:57945"/>
        <dbReference type="ChEBI" id="CHEBI:64074"/>
        <dbReference type="ChEBI" id="CHEBI:456215"/>
        <dbReference type="ChEBI" id="CHEBI:456216"/>
        <dbReference type="EC" id="4.2.1.136"/>
    </reaction>
</comment>
<feature type="compositionally biased region" description="Basic and acidic residues" evidence="7">
    <location>
        <begin position="295"/>
        <end position="310"/>
    </location>
</feature>
<proteinExistence type="inferred from homology"/>
<dbReference type="PANTHER" id="PTHR12592:SF0">
    <property type="entry name" value="ATP-DEPENDENT (S)-NAD(P)H-HYDRATE DEHYDRATASE"/>
    <property type="match status" value="1"/>
</dbReference>
<feature type="binding site" evidence="6">
    <location>
        <position position="41"/>
    </location>
    <ligand>
        <name>(6S)-NADPHX</name>
        <dbReference type="ChEBI" id="CHEBI:64076"/>
    </ligand>
</feature>
<dbReference type="EMBL" id="CP095043">
    <property type="protein sequence ID" value="UOQ59816.1"/>
    <property type="molecule type" value="Genomic_DNA"/>
</dbReference>
<feature type="region of interest" description="Disordered" evidence="7">
    <location>
        <begin position="289"/>
        <end position="323"/>
    </location>
</feature>
<dbReference type="RefSeq" id="WP_244685032.1">
    <property type="nucleotide sequence ID" value="NZ_CP095043.1"/>
</dbReference>
<keyword evidence="2 6" id="KW-0067">ATP-binding</keyword>
<comment type="subunit">
    <text evidence="6">Homotetramer.</text>
</comment>
<keyword evidence="1 6" id="KW-0547">Nucleotide-binding</keyword>
<feature type="domain" description="YjeF C-terminal" evidence="8">
    <location>
        <begin position="6"/>
        <end position="334"/>
    </location>
</feature>
<dbReference type="EC" id="4.2.1.136" evidence="6"/>
<reference evidence="9 10" key="1">
    <citation type="submission" date="2022-04" db="EMBL/GenBank/DDBJ databases">
        <title>Leucobacter sp. isolated from rhizosphere of onion.</title>
        <authorList>
            <person name="Won M."/>
            <person name="Lee C.-M."/>
            <person name="Woen H.-Y."/>
            <person name="Kwon S.-W."/>
        </authorList>
    </citation>
    <scope>NUCLEOTIDE SEQUENCE [LARGE SCALE GENOMIC DNA]</scope>
    <source>
        <strain evidence="9 10">H25R-14</strain>
    </source>
</reference>
<dbReference type="Pfam" id="PF01256">
    <property type="entry name" value="Carb_kinase"/>
    <property type="match status" value="1"/>
</dbReference>
<sequence>MTEHWSDARAASWLPAPGPADDKYRRGVLGLRTGSARYPGAAVLGSSAAWRTGVGLLRYVPPRDDVASPFGLPSPAAAVLARHPETVFDTGDAHCDAWVIGSGTDPAERSSRERDDLVALLGSGTPVVVDAGALDLVLDSASDGGTGIEPHAGARPRRPLILTPHRGEFTRLWRGAGLGDAPDGWPDRADRAEQPDAEALTRAAQRLAERLRATILLKGSMSVVATPGGLCLAVGPATPWLATAGTGDVLAGILGALVAAHAEQVREDPERLAELGATAALLHDAAARLAAADPGSREPSGRETGSRDPEPTSAGTPITASDVAEAVPGAIAAIAGR</sequence>
<comment type="similarity">
    <text evidence="6">Belongs to the NnrD/CARKD family.</text>
</comment>
<evidence type="ECO:0000256" key="7">
    <source>
        <dbReference type="SAM" id="MobiDB-lite"/>
    </source>
</evidence>
<dbReference type="Proteomes" id="UP000831775">
    <property type="component" value="Chromosome"/>
</dbReference>
<dbReference type="Gene3D" id="3.40.1190.20">
    <property type="match status" value="1"/>
</dbReference>
<evidence type="ECO:0000313" key="10">
    <source>
        <dbReference type="Proteomes" id="UP000831775"/>
    </source>
</evidence>
<gene>
    <name evidence="6" type="primary">nnrD</name>
    <name evidence="9" type="ORF">MUN76_12290</name>
</gene>
<evidence type="ECO:0000256" key="4">
    <source>
        <dbReference type="ARBA" id="ARBA00023027"/>
    </source>
</evidence>
<evidence type="ECO:0000259" key="8">
    <source>
        <dbReference type="PROSITE" id="PS51383"/>
    </source>
</evidence>
<feature type="binding site" evidence="6">
    <location>
        <begin position="218"/>
        <end position="222"/>
    </location>
    <ligand>
        <name>AMP</name>
        <dbReference type="ChEBI" id="CHEBI:456215"/>
    </ligand>
</feature>
<comment type="cofactor">
    <cofactor evidence="6">
        <name>Mg(2+)</name>
        <dbReference type="ChEBI" id="CHEBI:18420"/>
    </cofactor>
</comment>
<evidence type="ECO:0000256" key="3">
    <source>
        <dbReference type="ARBA" id="ARBA00022857"/>
    </source>
</evidence>
<feature type="binding site" evidence="6">
    <location>
        <position position="103"/>
    </location>
    <ligand>
        <name>(6S)-NADPHX</name>
        <dbReference type="ChEBI" id="CHEBI:64076"/>
    </ligand>
</feature>
<dbReference type="PROSITE" id="PS51383">
    <property type="entry name" value="YJEF_C_3"/>
    <property type="match status" value="1"/>
</dbReference>
<protein>
    <recommendedName>
        <fullName evidence="6">ADP-dependent (S)-NAD(P)H-hydrate dehydratase</fullName>
        <ecNumber evidence="6">4.2.1.136</ecNumber>
    </recommendedName>
    <alternativeName>
        <fullName evidence="6">ADP-dependent NAD(P)HX dehydratase</fullName>
    </alternativeName>
</protein>
<feature type="binding site" evidence="6">
    <location>
        <position position="248"/>
    </location>
    <ligand>
        <name>(6S)-NADPHX</name>
        <dbReference type="ChEBI" id="CHEBI:64076"/>
    </ligand>
</feature>
<evidence type="ECO:0000256" key="2">
    <source>
        <dbReference type="ARBA" id="ARBA00022840"/>
    </source>
</evidence>
<keyword evidence="5 6" id="KW-0456">Lyase</keyword>
<evidence type="ECO:0000313" key="9">
    <source>
        <dbReference type="EMBL" id="UOQ59816.1"/>
    </source>
</evidence>
<dbReference type="InterPro" id="IPR017953">
    <property type="entry name" value="Carbohydrate_kinase_pred_CS"/>
</dbReference>
<keyword evidence="3 6" id="KW-0521">NADP</keyword>
<dbReference type="InterPro" id="IPR029056">
    <property type="entry name" value="Ribokinase-like"/>
</dbReference>
<comment type="function">
    <text evidence="6">Catalyzes the dehydration of the S-form of NAD(P)HX at the expense of ADP, which is converted to AMP. Together with NAD(P)HX epimerase, which catalyzes the epimerization of the S- and R-forms, the enzyme allows the repair of both epimers of NAD(P)HX, a damaged form of NAD(P)H that is a result of enzymatic or heat-dependent hydration.</text>
</comment>
<feature type="binding site" evidence="6">
    <location>
        <position position="165"/>
    </location>
    <ligand>
        <name>(6S)-NADPHX</name>
        <dbReference type="ChEBI" id="CHEBI:64076"/>
    </ligand>
</feature>
<dbReference type="PROSITE" id="PS01050">
    <property type="entry name" value="YJEF_C_2"/>
    <property type="match status" value="1"/>
</dbReference>
<keyword evidence="4 6" id="KW-0520">NAD</keyword>
<organism evidence="9 10">
    <name type="scientific">Leucobacter rhizosphaerae</name>
    <dbReference type="NCBI Taxonomy" id="2932245"/>
    <lineage>
        <taxon>Bacteria</taxon>
        <taxon>Bacillati</taxon>
        <taxon>Actinomycetota</taxon>
        <taxon>Actinomycetes</taxon>
        <taxon>Micrococcales</taxon>
        <taxon>Microbacteriaceae</taxon>
        <taxon>Leucobacter</taxon>
    </lineage>
</organism>
<name>A0ABY4FU44_9MICO</name>
<dbReference type="HAMAP" id="MF_01965">
    <property type="entry name" value="NADHX_dehydratase"/>
    <property type="match status" value="1"/>
</dbReference>
<dbReference type="InterPro" id="IPR000631">
    <property type="entry name" value="CARKD"/>
</dbReference>